<dbReference type="Proteomes" id="UP001195769">
    <property type="component" value="Unassembled WGS sequence"/>
</dbReference>
<accession>A0AAD4E5E3</accession>
<dbReference type="GeneID" id="64661441"/>
<dbReference type="EMBL" id="JABBWK010000030">
    <property type="protein sequence ID" value="KAG1899872.1"/>
    <property type="molecule type" value="Genomic_DNA"/>
</dbReference>
<dbReference type="AlphaFoldDB" id="A0AAD4E5E3"/>
<protein>
    <submittedName>
        <fullName evidence="1">Uncharacterized protein</fullName>
    </submittedName>
</protein>
<evidence type="ECO:0000313" key="2">
    <source>
        <dbReference type="Proteomes" id="UP001195769"/>
    </source>
</evidence>
<dbReference type="RefSeq" id="XP_041225448.1">
    <property type="nucleotide sequence ID" value="XM_041367143.1"/>
</dbReference>
<gene>
    <name evidence="1" type="ORF">F5891DRAFT_1189343</name>
</gene>
<comment type="caution">
    <text evidence="1">The sequence shown here is derived from an EMBL/GenBank/DDBJ whole genome shotgun (WGS) entry which is preliminary data.</text>
</comment>
<keyword evidence="2" id="KW-1185">Reference proteome</keyword>
<reference evidence="1" key="1">
    <citation type="journal article" date="2020" name="New Phytol.">
        <title>Comparative genomics reveals dynamic genome evolution in host specialist ectomycorrhizal fungi.</title>
        <authorList>
            <person name="Lofgren L.A."/>
            <person name="Nguyen N.H."/>
            <person name="Vilgalys R."/>
            <person name="Ruytinx J."/>
            <person name="Liao H.L."/>
            <person name="Branco S."/>
            <person name="Kuo A."/>
            <person name="LaButti K."/>
            <person name="Lipzen A."/>
            <person name="Andreopoulos W."/>
            <person name="Pangilinan J."/>
            <person name="Riley R."/>
            <person name="Hundley H."/>
            <person name="Na H."/>
            <person name="Barry K."/>
            <person name="Grigoriev I.V."/>
            <person name="Stajich J.E."/>
            <person name="Kennedy P.G."/>
        </authorList>
    </citation>
    <scope>NUCLEOTIDE SEQUENCE</scope>
    <source>
        <strain evidence="1">FC203</strain>
    </source>
</reference>
<name>A0AAD4E5E3_9AGAM</name>
<sequence>MSRVNQQSQKATIQLPIPVTVHGASPKTVPRPTPPSISCSKGKTYFYLKDIDTILFSATQTVCPFSSEIEQDFTHDDPHLENLFQLRYDLSRYIQIAATPDDAELKYTGPLFQCLATIHIVSSGSTYSLSEEQKTSWKWLENTLYHAASTFSVDSLLPLEFAMLPLPSYYGYLCIHKKQCHALRCTRNSRLAFHSLVGLLNLFYGCALVRYESGRSGDPRCPLSPSETLSHSGLSQSHVCDIIDALQPEALGRCVGVVLDPTASTLGSILPWLNRIRVPIWIITGMSITLLESKSFKYCTFDIICPHGDEKLQLRALINKTIAADIKPGLSTIDPDSLH</sequence>
<evidence type="ECO:0000313" key="1">
    <source>
        <dbReference type="EMBL" id="KAG1899872.1"/>
    </source>
</evidence>
<organism evidence="1 2">
    <name type="scientific">Suillus fuscotomentosus</name>
    <dbReference type="NCBI Taxonomy" id="1912939"/>
    <lineage>
        <taxon>Eukaryota</taxon>
        <taxon>Fungi</taxon>
        <taxon>Dikarya</taxon>
        <taxon>Basidiomycota</taxon>
        <taxon>Agaricomycotina</taxon>
        <taxon>Agaricomycetes</taxon>
        <taxon>Agaricomycetidae</taxon>
        <taxon>Boletales</taxon>
        <taxon>Suillineae</taxon>
        <taxon>Suillaceae</taxon>
        <taxon>Suillus</taxon>
    </lineage>
</organism>
<proteinExistence type="predicted"/>